<keyword evidence="12" id="KW-1185">Reference proteome</keyword>
<comment type="subcellular location">
    <subcellularLocation>
        <location evidence="1">Cytoplasm</location>
    </subcellularLocation>
</comment>
<evidence type="ECO:0000256" key="1">
    <source>
        <dbReference type="ARBA" id="ARBA00004496"/>
    </source>
</evidence>
<keyword evidence="5" id="KW-0805">Transcription regulation</keyword>
<keyword evidence="6 11" id="KW-0238">DNA-binding</keyword>
<keyword evidence="7" id="KW-0804">Transcription</keyword>
<evidence type="ECO:0000313" key="11">
    <source>
        <dbReference type="EMBL" id="GMK45072.1"/>
    </source>
</evidence>
<dbReference type="Pfam" id="PF12833">
    <property type="entry name" value="HTH_18"/>
    <property type="match status" value="1"/>
</dbReference>
<dbReference type="GO" id="GO:0003677">
    <property type="term" value="F:DNA binding"/>
    <property type="evidence" value="ECO:0007669"/>
    <property type="project" value="UniProtKB-KW"/>
</dbReference>
<keyword evidence="4" id="KW-0902">Two-component regulatory system</keyword>
<dbReference type="SMART" id="SM00342">
    <property type="entry name" value="HTH_ARAC"/>
    <property type="match status" value="1"/>
</dbReference>
<dbReference type="CDD" id="cd17536">
    <property type="entry name" value="REC_YesN-like"/>
    <property type="match status" value="1"/>
</dbReference>
<dbReference type="Pfam" id="PF00072">
    <property type="entry name" value="Response_reg"/>
    <property type="match status" value="1"/>
</dbReference>
<feature type="domain" description="Response regulatory" evidence="10">
    <location>
        <begin position="3"/>
        <end position="121"/>
    </location>
</feature>
<dbReference type="InterPro" id="IPR051552">
    <property type="entry name" value="HptR"/>
</dbReference>
<evidence type="ECO:0000256" key="2">
    <source>
        <dbReference type="ARBA" id="ARBA00022490"/>
    </source>
</evidence>
<evidence type="ECO:0000313" key="12">
    <source>
        <dbReference type="Proteomes" id="UP001285921"/>
    </source>
</evidence>
<evidence type="ECO:0000256" key="3">
    <source>
        <dbReference type="ARBA" id="ARBA00022553"/>
    </source>
</evidence>
<protein>
    <submittedName>
        <fullName evidence="11">DNA-binding response regulator</fullName>
    </submittedName>
</protein>
<organism evidence="11 12">
    <name type="scientific">Paenibacillus glycanilyticus</name>
    <dbReference type="NCBI Taxonomy" id="126569"/>
    <lineage>
        <taxon>Bacteria</taxon>
        <taxon>Bacillati</taxon>
        <taxon>Bacillota</taxon>
        <taxon>Bacilli</taxon>
        <taxon>Bacillales</taxon>
        <taxon>Paenibacillaceae</taxon>
        <taxon>Paenibacillus</taxon>
    </lineage>
</organism>
<dbReference type="Gene3D" id="1.10.10.60">
    <property type="entry name" value="Homeodomain-like"/>
    <property type="match status" value="2"/>
</dbReference>
<dbReference type="SUPFAM" id="SSF52172">
    <property type="entry name" value="CheY-like"/>
    <property type="match status" value="1"/>
</dbReference>
<dbReference type="InterPro" id="IPR009057">
    <property type="entry name" value="Homeodomain-like_sf"/>
</dbReference>
<proteinExistence type="predicted"/>
<keyword evidence="3 8" id="KW-0597">Phosphoprotein</keyword>
<dbReference type="InterPro" id="IPR001789">
    <property type="entry name" value="Sig_transdc_resp-reg_receiver"/>
</dbReference>
<comment type="caution">
    <text evidence="11">The sequence shown here is derived from an EMBL/GenBank/DDBJ whole genome shotgun (WGS) entry which is preliminary data.</text>
</comment>
<accession>A0ABQ6NIX9</accession>
<evidence type="ECO:0000256" key="4">
    <source>
        <dbReference type="ARBA" id="ARBA00023012"/>
    </source>
</evidence>
<dbReference type="InterPro" id="IPR018060">
    <property type="entry name" value="HTH_AraC"/>
</dbReference>
<dbReference type="Proteomes" id="UP001285921">
    <property type="component" value="Unassembled WGS sequence"/>
</dbReference>
<dbReference type="PANTHER" id="PTHR42713:SF3">
    <property type="entry name" value="TRANSCRIPTIONAL REGULATORY PROTEIN HPTR"/>
    <property type="match status" value="1"/>
</dbReference>
<dbReference type="Gene3D" id="3.40.50.2300">
    <property type="match status" value="1"/>
</dbReference>
<evidence type="ECO:0000256" key="5">
    <source>
        <dbReference type="ARBA" id="ARBA00023015"/>
    </source>
</evidence>
<evidence type="ECO:0000256" key="7">
    <source>
        <dbReference type="ARBA" id="ARBA00023163"/>
    </source>
</evidence>
<evidence type="ECO:0000256" key="6">
    <source>
        <dbReference type="ARBA" id="ARBA00023125"/>
    </source>
</evidence>
<evidence type="ECO:0000259" key="9">
    <source>
        <dbReference type="PROSITE" id="PS01124"/>
    </source>
</evidence>
<evidence type="ECO:0000256" key="8">
    <source>
        <dbReference type="PROSITE-ProRule" id="PRU00169"/>
    </source>
</evidence>
<name>A0ABQ6NIX9_9BACL</name>
<reference evidence="11 12" key="1">
    <citation type="submission" date="2023-05" db="EMBL/GenBank/DDBJ databases">
        <title>Draft genome of Paenibacillus sp. CCS26.</title>
        <authorList>
            <person name="Akita H."/>
            <person name="Shinto Y."/>
            <person name="Kimura Z."/>
        </authorList>
    </citation>
    <scope>NUCLEOTIDE SEQUENCE [LARGE SCALE GENOMIC DNA]</scope>
    <source>
        <strain evidence="11 12">CCS26</strain>
    </source>
</reference>
<dbReference type="SMART" id="SM00448">
    <property type="entry name" value="REC"/>
    <property type="match status" value="1"/>
</dbReference>
<feature type="modified residue" description="4-aspartylphosphate" evidence="8">
    <location>
        <position position="55"/>
    </location>
</feature>
<dbReference type="SUPFAM" id="SSF46689">
    <property type="entry name" value="Homeodomain-like"/>
    <property type="match status" value="2"/>
</dbReference>
<dbReference type="PROSITE" id="PS50110">
    <property type="entry name" value="RESPONSE_REGULATORY"/>
    <property type="match status" value="1"/>
</dbReference>
<gene>
    <name evidence="11" type="ORF">PghCCS26_22000</name>
</gene>
<dbReference type="PROSITE" id="PS01124">
    <property type="entry name" value="HTH_ARAC_FAMILY_2"/>
    <property type="match status" value="1"/>
</dbReference>
<dbReference type="PANTHER" id="PTHR42713">
    <property type="entry name" value="HISTIDINE KINASE-RELATED"/>
    <property type="match status" value="1"/>
</dbReference>
<keyword evidence="2" id="KW-0963">Cytoplasm</keyword>
<feature type="domain" description="HTH araC/xylS-type" evidence="9">
    <location>
        <begin position="415"/>
        <end position="513"/>
    </location>
</feature>
<evidence type="ECO:0000259" key="10">
    <source>
        <dbReference type="PROSITE" id="PS50110"/>
    </source>
</evidence>
<dbReference type="RefSeq" id="WP_317979901.1">
    <property type="nucleotide sequence ID" value="NZ_BTCL01000006.1"/>
</dbReference>
<dbReference type="InterPro" id="IPR011006">
    <property type="entry name" value="CheY-like_superfamily"/>
</dbReference>
<sequence>MYRVLLVDDEPFAIEGLQLLIDWKKNGFEVESVCGDGEEAARLIRESKPDLVVTDIRMPIMDGLELISQMRLEGHKQTKFVVMSGYSDFEYARRALQLGVSHYLTKPIMSDEADEVLECLNKTLEEETRKQKVVRYTERCAQRRALTALLRGEELSDTDQTSIKRISAEAAGWVYMRVAVDESELASAVEEVEKLLEKGQVEGGAGGCILDQELTSFGMACILRDDSKSAMQDAAEFLYKALRGSVRGSLSMVVGSLVKEPEQLGSSYRHAEEAGAYLFYDRRERPLYYDEIKEQGFGYDSHLWEAAEKIIEAVETNDEERIVERLQQIFDHFADKRTMPSLISAFSTHIMVQCSGIYKELGGDADQMLEKTGYPLVGANEHSLMKLHAFLLSFCLMCREELSLCRSRQQGGTIAKVEEYLRQHYCESVTVKEIGEIFYMNPVYLGQAFTRKYGVSIHEYIHQLRMNDAKKLLHNQDISGSALAERLGYCSYQHFLKQFEKRFGMKLAEYKKTIPHLKS</sequence>
<dbReference type="EMBL" id="BTCL01000006">
    <property type="protein sequence ID" value="GMK45072.1"/>
    <property type="molecule type" value="Genomic_DNA"/>
</dbReference>